<name>A0A6L3Z9R0_BRUAN</name>
<reference evidence="1 2" key="1">
    <citation type="submission" date="2019-09" db="EMBL/GenBank/DDBJ databases">
        <title>Taxonomic organization of the family Brucellaceae based on a phylogenomic approach.</title>
        <authorList>
            <person name="Leclercq S."/>
            <person name="Cloeckaert A."/>
            <person name="Zygmunt M.S."/>
        </authorList>
    </citation>
    <scope>NUCLEOTIDE SEQUENCE [LARGE SCALE GENOMIC DNA]</scope>
    <source>
        <strain evidence="1 2">LMG 3313</strain>
    </source>
</reference>
<protein>
    <submittedName>
        <fullName evidence="1">Helix-turn-helix domain-containing protein</fullName>
    </submittedName>
</protein>
<sequence length="128" mass="14800">MTDSEKDHPIVAELVCLIGEEGLIRLAEEYAGLRLYIPSDINRSELLDRVGIEIASKLARRYGPDRIKVPLMRDWRARHYRSAGLSNAQIARKLGVTETTVEKIFQRSPVKYRMKKTDDRQIDMFPIE</sequence>
<organism evidence="1 2">
    <name type="scientific">Brucella anthropi</name>
    <name type="common">Ochrobactrum anthropi</name>
    <dbReference type="NCBI Taxonomy" id="529"/>
    <lineage>
        <taxon>Bacteria</taxon>
        <taxon>Pseudomonadati</taxon>
        <taxon>Pseudomonadota</taxon>
        <taxon>Alphaproteobacteria</taxon>
        <taxon>Hyphomicrobiales</taxon>
        <taxon>Brucellaceae</taxon>
        <taxon>Brucella/Ochrobactrum group</taxon>
        <taxon>Brucella</taxon>
    </lineage>
</organism>
<dbReference type="Gene3D" id="1.10.10.10">
    <property type="entry name" value="Winged helix-like DNA-binding domain superfamily/Winged helix DNA-binding domain"/>
    <property type="match status" value="1"/>
</dbReference>
<gene>
    <name evidence="1" type="ORF">F9L04_07525</name>
</gene>
<comment type="caution">
    <text evidence="1">The sequence shown here is derived from an EMBL/GenBank/DDBJ whole genome shotgun (WGS) entry which is preliminary data.</text>
</comment>
<accession>A0A6L3Z9R0</accession>
<dbReference type="RefSeq" id="WP_151663332.1">
    <property type="nucleotide sequence ID" value="NZ_WBWS01000006.1"/>
</dbReference>
<dbReference type="InterPro" id="IPR036388">
    <property type="entry name" value="WH-like_DNA-bd_sf"/>
</dbReference>
<evidence type="ECO:0000313" key="1">
    <source>
        <dbReference type="EMBL" id="KAB2772153.1"/>
    </source>
</evidence>
<dbReference type="Proteomes" id="UP000481876">
    <property type="component" value="Unassembled WGS sequence"/>
</dbReference>
<dbReference type="EMBL" id="WBWS01000006">
    <property type="protein sequence ID" value="KAB2772153.1"/>
    <property type="molecule type" value="Genomic_DNA"/>
</dbReference>
<dbReference type="AlphaFoldDB" id="A0A6L3Z9R0"/>
<evidence type="ECO:0000313" key="2">
    <source>
        <dbReference type="Proteomes" id="UP000481876"/>
    </source>
</evidence>
<proteinExistence type="predicted"/>